<sequence length="144" mass="16067">MNRSSSSGVGSNATGGGMTKVKQAWTDDNLLLCISKVEVLQFLQVPYGCQKTALLEARDLIREQAEELKNLRTMVRHEGHTVNPEVRAINSEVLLQMETMEAENKKLKQELASSCEREKMGRQFVLISWLGFVCVTAVIVNALK</sequence>
<proteinExistence type="predicted"/>
<gene>
    <name evidence="4" type="ORF">BOLC4T24493H</name>
</gene>
<dbReference type="EMBL" id="LR031873">
    <property type="protein sequence ID" value="VDD09042.1"/>
    <property type="molecule type" value="Genomic_DNA"/>
</dbReference>
<evidence type="ECO:0000256" key="2">
    <source>
        <dbReference type="SAM" id="Phobius"/>
    </source>
</evidence>
<feature type="transmembrane region" description="Helical" evidence="2">
    <location>
        <begin position="124"/>
        <end position="143"/>
    </location>
</feature>
<evidence type="ECO:0000259" key="3">
    <source>
        <dbReference type="Pfam" id="PF25464"/>
    </source>
</evidence>
<accession>A0A3P6CKY2</accession>
<keyword evidence="2" id="KW-0812">Transmembrane</keyword>
<keyword evidence="2" id="KW-0472">Membrane</keyword>
<evidence type="ECO:0000256" key="1">
    <source>
        <dbReference type="SAM" id="Coils"/>
    </source>
</evidence>
<reference evidence="4" key="1">
    <citation type="submission" date="2018-11" db="EMBL/GenBank/DDBJ databases">
        <authorList>
            <consortium name="Genoscope - CEA"/>
            <person name="William W."/>
        </authorList>
    </citation>
    <scope>NUCLEOTIDE SEQUENCE</scope>
</reference>
<dbReference type="InterPro" id="IPR057222">
    <property type="entry name" value="DUF7900"/>
</dbReference>
<dbReference type="Pfam" id="PF25464">
    <property type="entry name" value="DUF7900"/>
    <property type="match status" value="1"/>
</dbReference>
<protein>
    <recommendedName>
        <fullName evidence="3">DUF7900 domain-containing protein</fullName>
    </recommendedName>
</protein>
<evidence type="ECO:0000313" key="4">
    <source>
        <dbReference type="EMBL" id="VDD09042.1"/>
    </source>
</evidence>
<keyword evidence="2" id="KW-1133">Transmembrane helix</keyword>
<keyword evidence="1" id="KW-0175">Coiled coil</keyword>
<name>A0A3P6CKY2_BRAOL</name>
<feature type="coiled-coil region" evidence="1">
    <location>
        <begin position="51"/>
        <end position="117"/>
    </location>
</feature>
<organism evidence="4">
    <name type="scientific">Brassica oleracea</name>
    <name type="common">Wild cabbage</name>
    <dbReference type="NCBI Taxonomy" id="3712"/>
    <lineage>
        <taxon>Eukaryota</taxon>
        <taxon>Viridiplantae</taxon>
        <taxon>Streptophyta</taxon>
        <taxon>Embryophyta</taxon>
        <taxon>Tracheophyta</taxon>
        <taxon>Spermatophyta</taxon>
        <taxon>Magnoliopsida</taxon>
        <taxon>eudicotyledons</taxon>
        <taxon>Gunneridae</taxon>
        <taxon>Pentapetalae</taxon>
        <taxon>rosids</taxon>
        <taxon>malvids</taxon>
        <taxon>Brassicales</taxon>
        <taxon>Brassicaceae</taxon>
        <taxon>Brassiceae</taxon>
        <taxon>Brassica</taxon>
    </lineage>
</organism>
<feature type="domain" description="DUF7900" evidence="3">
    <location>
        <begin position="46"/>
        <end position="112"/>
    </location>
</feature>
<dbReference type="AlphaFoldDB" id="A0A3P6CKY2"/>